<keyword evidence="2" id="KW-1185">Reference proteome</keyword>
<reference evidence="1 2" key="1">
    <citation type="submission" date="2020-09" db="EMBL/GenBank/DDBJ databases">
        <title>De no assembly of potato wild relative species, Solanum commersonii.</title>
        <authorList>
            <person name="Cho K."/>
        </authorList>
    </citation>
    <scope>NUCLEOTIDE SEQUENCE [LARGE SCALE GENOMIC DNA]</scope>
    <source>
        <strain evidence="1">LZ3.2</strain>
        <tissue evidence="1">Leaf</tissue>
    </source>
</reference>
<comment type="caution">
    <text evidence="1">The sequence shown here is derived from an EMBL/GenBank/DDBJ whole genome shotgun (WGS) entry which is preliminary data.</text>
</comment>
<dbReference type="AlphaFoldDB" id="A0A9J5XD94"/>
<accession>A0A9J5XD94</accession>
<organism evidence="1 2">
    <name type="scientific">Solanum commersonii</name>
    <name type="common">Commerson's wild potato</name>
    <name type="synonym">Commerson's nightshade</name>
    <dbReference type="NCBI Taxonomy" id="4109"/>
    <lineage>
        <taxon>Eukaryota</taxon>
        <taxon>Viridiplantae</taxon>
        <taxon>Streptophyta</taxon>
        <taxon>Embryophyta</taxon>
        <taxon>Tracheophyta</taxon>
        <taxon>Spermatophyta</taxon>
        <taxon>Magnoliopsida</taxon>
        <taxon>eudicotyledons</taxon>
        <taxon>Gunneridae</taxon>
        <taxon>Pentapetalae</taxon>
        <taxon>asterids</taxon>
        <taxon>lamiids</taxon>
        <taxon>Solanales</taxon>
        <taxon>Solanaceae</taxon>
        <taxon>Solanoideae</taxon>
        <taxon>Solaneae</taxon>
        <taxon>Solanum</taxon>
    </lineage>
</organism>
<sequence length="43" mass="4746">MSLFQDIDPLDSRNINDSKKAKDALQGGFLHGTPLSIEFAKLN</sequence>
<gene>
    <name evidence="1" type="ORF">H5410_045624</name>
</gene>
<evidence type="ECO:0000313" key="1">
    <source>
        <dbReference type="EMBL" id="KAG5585190.1"/>
    </source>
</evidence>
<protein>
    <submittedName>
        <fullName evidence="1">Uncharacterized protein</fullName>
    </submittedName>
</protein>
<dbReference type="Proteomes" id="UP000824120">
    <property type="component" value="Chromosome 9"/>
</dbReference>
<proteinExistence type="predicted"/>
<name>A0A9J5XD94_SOLCO</name>
<dbReference type="EMBL" id="JACXVP010000009">
    <property type="protein sequence ID" value="KAG5585190.1"/>
    <property type="molecule type" value="Genomic_DNA"/>
</dbReference>
<evidence type="ECO:0000313" key="2">
    <source>
        <dbReference type="Proteomes" id="UP000824120"/>
    </source>
</evidence>